<sequence>MKEFMTNNDYHDIGFNGPNYTWCNNKEGLARIWERLDRIWLNSKSIMDLSNAVVKHLPRISSDHCPILLQIENKKMHNNREIRFKNMWCSYEVAKGIIAKS</sequence>
<evidence type="ECO:0000313" key="1">
    <source>
        <dbReference type="EMBL" id="PKU67549.1"/>
    </source>
</evidence>
<protein>
    <recommendedName>
        <fullName evidence="3">Threonine dehydratase</fullName>
    </recommendedName>
</protein>
<dbReference type="PANTHER" id="PTHR33710:SF77">
    <property type="entry name" value="DNASE I-LIKE SUPERFAMILY PROTEIN"/>
    <property type="match status" value="1"/>
</dbReference>
<keyword evidence="2" id="KW-1185">Reference proteome</keyword>
<gene>
    <name evidence="1" type="ORF">MA16_Dca023280</name>
</gene>
<organism evidence="1 2">
    <name type="scientific">Dendrobium catenatum</name>
    <dbReference type="NCBI Taxonomy" id="906689"/>
    <lineage>
        <taxon>Eukaryota</taxon>
        <taxon>Viridiplantae</taxon>
        <taxon>Streptophyta</taxon>
        <taxon>Embryophyta</taxon>
        <taxon>Tracheophyta</taxon>
        <taxon>Spermatophyta</taxon>
        <taxon>Magnoliopsida</taxon>
        <taxon>Liliopsida</taxon>
        <taxon>Asparagales</taxon>
        <taxon>Orchidaceae</taxon>
        <taxon>Epidendroideae</taxon>
        <taxon>Malaxideae</taxon>
        <taxon>Dendrobiinae</taxon>
        <taxon>Dendrobium</taxon>
    </lineage>
</organism>
<reference evidence="1 2" key="2">
    <citation type="journal article" date="2017" name="Nature">
        <title>The Apostasia genome and the evolution of orchids.</title>
        <authorList>
            <person name="Zhang G.Q."/>
            <person name="Liu K.W."/>
            <person name="Li Z."/>
            <person name="Lohaus R."/>
            <person name="Hsiao Y.Y."/>
            <person name="Niu S.C."/>
            <person name="Wang J.Y."/>
            <person name="Lin Y.C."/>
            <person name="Xu Q."/>
            <person name="Chen L.J."/>
            <person name="Yoshida K."/>
            <person name="Fujiwara S."/>
            <person name="Wang Z.W."/>
            <person name="Zhang Y.Q."/>
            <person name="Mitsuda N."/>
            <person name="Wang M."/>
            <person name="Liu G.H."/>
            <person name="Pecoraro L."/>
            <person name="Huang H.X."/>
            <person name="Xiao X.J."/>
            <person name="Lin M."/>
            <person name="Wu X.Y."/>
            <person name="Wu W.L."/>
            <person name="Chen Y.Y."/>
            <person name="Chang S.B."/>
            <person name="Sakamoto S."/>
            <person name="Ohme-Takagi M."/>
            <person name="Yagi M."/>
            <person name="Zeng S.J."/>
            <person name="Shen C.Y."/>
            <person name="Yeh C.M."/>
            <person name="Luo Y.B."/>
            <person name="Tsai W.C."/>
            <person name="Van de Peer Y."/>
            <person name="Liu Z.J."/>
        </authorList>
    </citation>
    <scope>NUCLEOTIDE SEQUENCE [LARGE SCALE GENOMIC DNA]</scope>
    <source>
        <tissue evidence="1">The whole plant</tissue>
    </source>
</reference>
<evidence type="ECO:0008006" key="3">
    <source>
        <dbReference type="Google" id="ProtNLM"/>
    </source>
</evidence>
<dbReference type="Gene3D" id="3.60.10.10">
    <property type="entry name" value="Endonuclease/exonuclease/phosphatase"/>
    <property type="match status" value="1"/>
</dbReference>
<dbReference type="PANTHER" id="PTHR33710">
    <property type="entry name" value="BNAC02G09200D PROTEIN"/>
    <property type="match status" value="1"/>
</dbReference>
<dbReference type="SUPFAM" id="SSF56219">
    <property type="entry name" value="DNase I-like"/>
    <property type="match status" value="1"/>
</dbReference>
<dbReference type="Proteomes" id="UP000233837">
    <property type="component" value="Unassembled WGS sequence"/>
</dbReference>
<accession>A0A2I0VVX4</accession>
<dbReference type="InterPro" id="IPR036691">
    <property type="entry name" value="Endo/exonu/phosph_ase_sf"/>
</dbReference>
<proteinExistence type="predicted"/>
<evidence type="ECO:0000313" key="2">
    <source>
        <dbReference type="Proteomes" id="UP000233837"/>
    </source>
</evidence>
<dbReference type="STRING" id="906689.A0A2I0VVX4"/>
<reference evidence="1 2" key="1">
    <citation type="journal article" date="2016" name="Sci. Rep.">
        <title>The Dendrobium catenatum Lindl. genome sequence provides insights into polysaccharide synthase, floral development and adaptive evolution.</title>
        <authorList>
            <person name="Zhang G.Q."/>
            <person name="Xu Q."/>
            <person name="Bian C."/>
            <person name="Tsai W.C."/>
            <person name="Yeh C.M."/>
            <person name="Liu K.W."/>
            <person name="Yoshida K."/>
            <person name="Zhang L.S."/>
            <person name="Chang S.B."/>
            <person name="Chen F."/>
            <person name="Shi Y."/>
            <person name="Su Y.Y."/>
            <person name="Zhang Y.Q."/>
            <person name="Chen L.J."/>
            <person name="Yin Y."/>
            <person name="Lin M."/>
            <person name="Huang H."/>
            <person name="Deng H."/>
            <person name="Wang Z.W."/>
            <person name="Zhu S.L."/>
            <person name="Zhao X."/>
            <person name="Deng C."/>
            <person name="Niu S.C."/>
            <person name="Huang J."/>
            <person name="Wang M."/>
            <person name="Liu G.H."/>
            <person name="Yang H.J."/>
            <person name="Xiao X.J."/>
            <person name="Hsiao Y.Y."/>
            <person name="Wu W.L."/>
            <person name="Chen Y.Y."/>
            <person name="Mitsuda N."/>
            <person name="Ohme-Takagi M."/>
            <person name="Luo Y.B."/>
            <person name="Van de Peer Y."/>
            <person name="Liu Z.J."/>
        </authorList>
    </citation>
    <scope>NUCLEOTIDE SEQUENCE [LARGE SCALE GENOMIC DNA]</scope>
    <source>
        <tissue evidence="1">The whole plant</tissue>
    </source>
</reference>
<dbReference type="AlphaFoldDB" id="A0A2I0VVX4"/>
<dbReference type="EMBL" id="KZ503185">
    <property type="protein sequence ID" value="PKU67549.1"/>
    <property type="molecule type" value="Genomic_DNA"/>
</dbReference>
<name>A0A2I0VVX4_9ASPA</name>